<keyword evidence="2" id="KW-1185">Reference proteome</keyword>
<protein>
    <recommendedName>
        <fullName evidence="3">Efflux transporter periplasmic adaptor subunit</fullName>
    </recommendedName>
</protein>
<reference evidence="1 2" key="1">
    <citation type="submission" date="2021-08" db="EMBL/GenBank/DDBJ databases">
        <title>Comparative Genomics Analysis of the Genus Qipengyuania Reveals Extensive Genetic Diversity and Metabolic Versatility, Including the Description of Fifteen Novel Species.</title>
        <authorList>
            <person name="Liu Y."/>
        </authorList>
    </citation>
    <scope>NUCLEOTIDE SEQUENCE [LARGE SCALE GENOMIC DNA]</scope>
    <source>
        <strain evidence="1 2">1NDH13</strain>
    </source>
</reference>
<dbReference type="RefSeq" id="WP_221424833.1">
    <property type="nucleotide sequence ID" value="NZ_CP081295.1"/>
</dbReference>
<proteinExistence type="predicted"/>
<gene>
    <name evidence="1" type="ORF">K3148_10980</name>
</gene>
<evidence type="ECO:0000313" key="2">
    <source>
        <dbReference type="Proteomes" id="UP000824281"/>
    </source>
</evidence>
<dbReference type="Proteomes" id="UP000824281">
    <property type="component" value="Chromosome"/>
</dbReference>
<name>A0ABX8ZK08_9SPHN</name>
<accession>A0ABX8ZK08</accession>
<sequence length="46" mass="4910">MAVKRSNIVWVVLLAIAGILVAAWVDGGEEPLRTIKQPVDLPEGAL</sequence>
<dbReference type="EMBL" id="CP081295">
    <property type="protein sequence ID" value="QZD89335.1"/>
    <property type="molecule type" value="Genomic_DNA"/>
</dbReference>
<evidence type="ECO:0000313" key="1">
    <source>
        <dbReference type="EMBL" id="QZD89335.1"/>
    </source>
</evidence>
<evidence type="ECO:0008006" key="3">
    <source>
        <dbReference type="Google" id="ProtNLM"/>
    </source>
</evidence>
<organism evidence="1 2">
    <name type="scientific">Qipengyuania aurantiaca</name>
    <dbReference type="NCBI Taxonomy" id="2867233"/>
    <lineage>
        <taxon>Bacteria</taxon>
        <taxon>Pseudomonadati</taxon>
        <taxon>Pseudomonadota</taxon>
        <taxon>Alphaproteobacteria</taxon>
        <taxon>Sphingomonadales</taxon>
        <taxon>Erythrobacteraceae</taxon>
        <taxon>Qipengyuania</taxon>
    </lineage>
</organism>